<keyword evidence="1" id="KW-0732">Signal</keyword>
<evidence type="ECO:0000256" key="1">
    <source>
        <dbReference type="SAM" id="SignalP"/>
    </source>
</evidence>
<sequence length="133" mass="14124">MIGGAVLAVAAPLLSRFAAPLAFAGGLAAATACGAAWDRFVDDPAVAAAARGGFVQRSEKVAAEAELAATRRQLADVRAARDRFALILAHSQAAASRQVERMESGIVKNEKKLAEDGREWRLDRADIEWLLKP</sequence>
<reference evidence="2 3" key="1">
    <citation type="submission" date="2016-10" db="EMBL/GenBank/DDBJ databases">
        <authorList>
            <person name="Varghese N."/>
            <person name="Submissions S."/>
        </authorList>
    </citation>
    <scope>NUCLEOTIDE SEQUENCE [LARGE SCALE GENOMIC DNA]</scope>
    <source>
        <strain evidence="2 3">DSM 21822</strain>
    </source>
</reference>
<accession>A0A1I3YCE6</accession>
<keyword evidence="3" id="KW-1185">Reference proteome</keyword>
<evidence type="ECO:0000313" key="2">
    <source>
        <dbReference type="EMBL" id="SFK29049.1"/>
    </source>
</evidence>
<organism evidence="2 3">
    <name type="scientific">Neomesorhizobium albiziae</name>
    <dbReference type="NCBI Taxonomy" id="335020"/>
    <lineage>
        <taxon>Bacteria</taxon>
        <taxon>Pseudomonadati</taxon>
        <taxon>Pseudomonadota</taxon>
        <taxon>Alphaproteobacteria</taxon>
        <taxon>Hyphomicrobiales</taxon>
        <taxon>Phyllobacteriaceae</taxon>
        <taxon>Neomesorhizobium</taxon>
    </lineage>
</organism>
<dbReference type="AlphaFoldDB" id="A0A1I3YCE6"/>
<proteinExistence type="predicted"/>
<dbReference type="Proteomes" id="UP000323300">
    <property type="component" value="Unassembled WGS sequence"/>
</dbReference>
<evidence type="ECO:0000313" key="3">
    <source>
        <dbReference type="Proteomes" id="UP000323300"/>
    </source>
</evidence>
<protein>
    <submittedName>
        <fullName evidence="2">Uncharacterized protein</fullName>
    </submittedName>
</protein>
<feature type="signal peptide" evidence="1">
    <location>
        <begin position="1"/>
        <end position="24"/>
    </location>
</feature>
<name>A0A1I3YCE6_9HYPH</name>
<dbReference type="RefSeq" id="WP_149759987.1">
    <property type="nucleotide sequence ID" value="NZ_BSPE01000007.1"/>
</dbReference>
<feature type="chain" id="PRO_5009302415" evidence="1">
    <location>
        <begin position="25"/>
        <end position="133"/>
    </location>
</feature>
<dbReference type="OrthoDB" id="8450646at2"/>
<gene>
    <name evidence="2" type="ORF">SAMN04488498_104322</name>
</gene>
<dbReference type="EMBL" id="FOSL01000004">
    <property type="protein sequence ID" value="SFK29049.1"/>
    <property type="molecule type" value="Genomic_DNA"/>
</dbReference>